<evidence type="ECO:0000313" key="2">
    <source>
        <dbReference type="Proteomes" id="UP000094936"/>
    </source>
</evidence>
<dbReference type="SUPFAM" id="SSF101744">
    <property type="entry name" value="Rof/RNase P subunit-like"/>
    <property type="match status" value="1"/>
</dbReference>
<sequence length="81" mass="9266">MINCNTHDVIEVACLYKIKVELVMKSGDRVEGKAVDTKVTAEKREYLVLEQNGDQIDIEMDKIKEMIAIDKNPHFDTVRVS</sequence>
<evidence type="ECO:0000313" key="1">
    <source>
        <dbReference type="EMBL" id="ODA31196.1"/>
    </source>
</evidence>
<comment type="caution">
    <text evidence="1">The sequence shown here is derived from an EMBL/GenBank/DDBJ whole genome shotgun (WGS) entry which is preliminary data.</text>
</comment>
<dbReference type="RefSeq" id="WP_068904695.1">
    <property type="nucleotide sequence ID" value="NZ_JBHUIF010000029.1"/>
</dbReference>
<keyword evidence="2" id="KW-1185">Reference proteome</keyword>
<dbReference type="InterPro" id="IPR009778">
    <property type="entry name" value="ROF"/>
</dbReference>
<dbReference type="Gene3D" id="2.30.30.400">
    <property type="entry name" value="Rof-like"/>
    <property type="match status" value="1"/>
</dbReference>
<gene>
    <name evidence="1" type="ORF">A8L45_17700</name>
</gene>
<dbReference type="InterPro" id="IPR038626">
    <property type="entry name" value="Rof-like_sf"/>
</dbReference>
<protein>
    <submittedName>
        <fullName evidence="1">Uncharacterized protein</fullName>
    </submittedName>
</protein>
<dbReference type="AlphaFoldDB" id="A0A1C3ED73"/>
<organism evidence="1 2">
    <name type="scientific">Veronia pacifica</name>
    <dbReference type="NCBI Taxonomy" id="1080227"/>
    <lineage>
        <taxon>Bacteria</taxon>
        <taxon>Pseudomonadati</taxon>
        <taxon>Pseudomonadota</taxon>
        <taxon>Gammaproteobacteria</taxon>
        <taxon>Vibrionales</taxon>
        <taxon>Vibrionaceae</taxon>
        <taxon>Veronia</taxon>
    </lineage>
</organism>
<dbReference type="OrthoDB" id="5344363at2"/>
<proteinExistence type="predicted"/>
<accession>A0A1C3ED73</accession>
<name>A0A1C3ED73_9GAMM</name>
<dbReference type="Proteomes" id="UP000094936">
    <property type="component" value="Unassembled WGS sequence"/>
</dbReference>
<dbReference type="InterPro" id="IPR023534">
    <property type="entry name" value="Rof/RNase_P-like"/>
</dbReference>
<dbReference type="Pfam" id="PF07073">
    <property type="entry name" value="ROF"/>
    <property type="match status" value="1"/>
</dbReference>
<dbReference type="EMBL" id="LYBM01000039">
    <property type="protein sequence ID" value="ODA31196.1"/>
    <property type="molecule type" value="Genomic_DNA"/>
</dbReference>
<dbReference type="STRING" id="1080227.A8L45_17700"/>
<reference evidence="1 2" key="1">
    <citation type="submission" date="2016-05" db="EMBL/GenBank/DDBJ databases">
        <title>Genomic Taxonomy of the Vibrionaceae.</title>
        <authorList>
            <person name="Gomez-Gil B."/>
            <person name="Enciso-Ibarra J."/>
        </authorList>
    </citation>
    <scope>NUCLEOTIDE SEQUENCE [LARGE SCALE GENOMIC DNA]</scope>
    <source>
        <strain evidence="1 2">CAIM 1920</strain>
    </source>
</reference>